<sequence>MALFIQSANALVSRVAQWVGAIPSSISINATAFVSSTGVITTSSNPTSVVLVGDFIGPTVTGPYTAVTAVSSTTITVNDPDGIWLGATLPTAILKIPTQSSVEILGCIQMAELKMRTIELPALRTNPYDPVSPSFLTVNAQGLAPIPSDMNLPILFFQETYTTTSEPTTGNVGPWIIYDRVGDREIIRRRMIDQLYVKPFGVPRVIRASFSEVGPNYVFTPNPGVNTIIKAYYQQTFPFLFSPTADALNPIVQNNAALASFPEGYFYGTLWAYYDKNKNTEEAQKWVARFDDSYGLIEDQNFKGKWRGGDQHLTSEFQPRNYRYSFK</sequence>
<name>A0A6J5MV83_9CAUD</name>
<reference evidence="2" key="1">
    <citation type="submission" date="2020-04" db="EMBL/GenBank/DDBJ databases">
        <authorList>
            <person name="Chiriac C."/>
            <person name="Salcher M."/>
            <person name="Ghai R."/>
            <person name="Kavagutti S V."/>
        </authorList>
    </citation>
    <scope>NUCLEOTIDE SEQUENCE</scope>
</reference>
<dbReference type="EMBL" id="LR796538">
    <property type="protein sequence ID" value="CAB4150242.1"/>
    <property type="molecule type" value="Genomic_DNA"/>
</dbReference>
<gene>
    <name evidence="1" type="ORF">UFOVP294_74</name>
    <name evidence="2" type="ORF">UFOVP566_11</name>
</gene>
<evidence type="ECO:0000313" key="2">
    <source>
        <dbReference type="EMBL" id="CAB4150242.1"/>
    </source>
</evidence>
<evidence type="ECO:0000313" key="1">
    <source>
        <dbReference type="EMBL" id="CAB4136372.1"/>
    </source>
</evidence>
<protein>
    <submittedName>
        <fullName evidence="2">Uncharacterized protein</fullName>
    </submittedName>
</protein>
<dbReference type="EMBL" id="LR796311">
    <property type="protein sequence ID" value="CAB4136372.1"/>
    <property type="molecule type" value="Genomic_DNA"/>
</dbReference>
<accession>A0A6J5MV83</accession>
<organism evidence="2">
    <name type="scientific">uncultured Caudovirales phage</name>
    <dbReference type="NCBI Taxonomy" id="2100421"/>
    <lineage>
        <taxon>Viruses</taxon>
        <taxon>Duplodnaviria</taxon>
        <taxon>Heunggongvirae</taxon>
        <taxon>Uroviricota</taxon>
        <taxon>Caudoviricetes</taxon>
        <taxon>Peduoviridae</taxon>
        <taxon>Maltschvirus</taxon>
        <taxon>Maltschvirus maltsch</taxon>
    </lineage>
</organism>
<proteinExistence type="predicted"/>